<name>A0ABY6Q647_9GAMM</name>
<reference evidence="4 5" key="1">
    <citation type="submission" date="2019-02" db="EMBL/GenBank/DDBJ databases">
        <title>Halieaceae_genomes.</title>
        <authorList>
            <person name="Li S.-H."/>
        </authorList>
    </citation>
    <scope>NUCLEOTIDE SEQUENCE [LARGE SCALE GENOMIC DNA]</scope>
    <source>
        <strain evidence="4 5">JH123</strain>
    </source>
</reference>
<protein>
    <submittedName>
        <fullName evidence="4">Glycine cleavage system protein T</fullName>
    </submittedName>
</protein>
<dbReference type="InterPro" id="IPR013977">
    <property type="entry name" value="GcvT_C"/>
</dbReference>
<sequence length="382" mass="41670">MTNSTPLAIGIGPRVRRSPFFDSTIDAGVRAFTIYNHMYLPVHFGDPLAEYWGMVNGVILADHAVQRQVEIKGPDALALTQLLTPRDISTCPVGRGRYVVFCNDQGGIINDAVLFRMAEDCFWLSPGDGDVILWATGLALGKGYDVEVSEPDVSPLQLQGPVSPHVAKKLFGEIALTLGYYQCVELELNDIPVVLTRTGWSGELGYEIYLLDQTRGAELWDLIMEAGKEFGILPACPSLMRSVEGGILSHGSDITPCDSPFTIGLERLMDLDKPSEFIGRDALKRIEQEGTPRKLVGANFGGEAIGGNDKFWDVYSEGAVVGHITRCCYSPRLEHNIALVNVPTELSAPGTQVQLDIRGTLVDAEIAALPWFQSHKTIPEGI</sequence>
<dbReference type="Proteomes" id="UP001317963">
    <property type="component" value="Chromosome"/>
</dbReference>
<dbReference type="RefSeq" id="WP_279242962.1">
    <property type="nucleotide sequence ID" value="NZ_CP036501.1"/>
</dbReference>
<keyword evidence="5" id="KW-1185">Reference proteome</keyword>
<dbReference type="PIRSF" id="PIRSF006487">
    <property type="entry name" value="GcvT"/>
    <property type="match status" value="1"/>
</dbReference>
<accession>A0ABY6Q647</accession>
<gene>
    <name evidence="4" type="ORF">E0F26_05095</name>
</gene>
<dbReference type="InterPro" id="IPR028896">
    <property type="entry name" value="GcvT/YgfZ/DmdA"/>
</dbReference>
<dbReference type="SUPFAM" id="SSF101790">
    <property type="entry name" value="Aminomethyltransferase beta-barrel domain"/>
    <property type="match status" value="1"/>
</dbReference>
<evidence type="ECO:0000259" key="3">
    <source>
        <dbReference type="Pfam" id="PF08669"/>
    </source>
</evidence>
<dbReference type="EMBL" id="CP036501">
    <property type="protein sequence ID" value="UZP74156.1"/>
    <property type="molecule type" value="Genomic_DNA"/>
</dbReference>
<dbReference type="PANTHER" id="PTHR43757">
    <property type="entry name" value="AMINOMETHYLTRANSFERASE"/>
    <property type="match status" value="1"/>
</dbReference>
<dbReference type="Pfam" id="PF01571">
    <property type="entry name" value="GCV_T"/>
    <property type="match status" value="1"/>
</dbReference>
<keyword evidence="1" id="KW-0808">Transferase</keyword>
<evidence type="ECO:0000256" key="1">
    <source>
        <dbReference type="ARBA" id="ARBA00022576"/>
    </source>
</evidence>
<proteinExistence type="predicted"/>
<dbReference type="InterPro" id="IPR029043">
    <property type="entry name" value="GcvT/YgfZ_C"/>
</dbReference>
<evidence type="ECO:0000313" key="4">
    <source>
        <dbReference type="EMBL" id="UZP74156.1"/>
    </source>
</evidence>
<dbReference type="PANTHER" id="PTHR43757:SF2">
    <property type="entry name" value="AMINOMETHYLTRANSFERASE, MITOCHONDRIAL"/>
    <property type="match status" value="1"/>
</dbReference>
<evidence type="ECO:0000259" key="2">
    <source>
        <dbReference type="Pfam" id="PF01571"/>
    </source>
</evidence>
<dbReference type="Gene3D" id="3.30.1360.120">
    <property type="entry name" value="Probable tRNA modification gtpase trme, domain 1"/>
    <property type="match status" value="1"/>
</dbReference>
<organism evidence="4 5">
    <name type="scientific">Candidatus Paraluminiphilus aquimaris</name>
    <dbReference type="NCBI Taxonomy" id="2518994"/>
    <lineage>
        <taxon>Bacteria</taxon>
        <taxon>Pseudomonadati</taxon>
        <taxon>Pseudomonadota</taxon>
        <taxon>Gammaproteobacteria</taxon>
        <taxon>Cellvibrionales</taxon>
        <taxon>Halieaceae</taxon>
        <taxon>Candidatus Paraluminiphilus</taxon>
    </lineage>
</organism>
<dbReference type="Pfam" id="PF08669">
    <property type="entry name" value="GCV_T_C"/>
    <property type="match status" value="1"/>
</dbReference>
<evidence type="ECO:0000313" key="5">
    <source>
        <dbReference type="Proteomes" id="UP001317963"/>
    </source>
</evidence>
<dbReference type="SUPFAM" id="SSF103025">
    <property type="entry name" value="Folate-binding domain"/>
    <property type="match status" value="1"/>
</dbReference>
<feature type="domain" description="Aminomethyltransferase C-terminal" evidence="3">
    <location>
        <begin position="293"/>
        <end position="372"/>
    </location>
</feature>
<feature type="domain" description="GCVT N-terminal" evidence="2">
    <location>
        <begin position="27"/>
        <end position="273"/>
    </location>
</feature>
<dbReference type="InterPro" id="IPR027266">
    <property type="entry name" value="TrmE/GcvT-like"/>
</dbReference>
<dbReference type="InterPro" id="IPR006222">
    <property type="entry name" value="GCVT_N"/>
</dbReference>
<keyword evidence="1" id="KW-0032">Aminotransferase</keyword>